<sequence length="164" mass="18817">MVIRIFKFGIEIPFNIFKSSCIFPNIWSLEDRWNWLEKKKRNDWGDLEISMDNLKVLYRGVGKTDEDAAAIRSNNQIPRTLGVFYFEIKIINAGRNGFIGIGICSKNIDLDRLPGWEMNSLGYHGDDGNIFKDSGIGIPYGPKFTTGDVIGVCWNLVKKSYFFY</sequence>
<dbReference type="AlphaFoldDB" id="A0A7S0N9U1"/>
<dbReference type="PROSITE" id="PS50188">
    <property type="entry name" value="B302_SPRY"/>
    <property type="match status" value="1"/>
</dbReference>
<dbReference type="InterPro" id="IPR001870">
    <property type="entry name" value="B30.2/SPRY"/>
</dbReference>
<dbReference type="InterPro" id="IPR050618">
    <property type="entry name" value="Ubq-SigPath_Reg"/>
</dbReference>
<reference evidence="2" key="1">
    <citation type="submission" date="2021-01" db="EMBL/GenBank/DDBJ databases">
        <authorList>
            <person name="Corre E."/>
            <person name="Pelletier E."/>
            <person name="Niang G."/>
            <person name="Scheremetjew M."/>
            <person name="Finn R."/>
            <person name="Kale V."/>
            <person name="Holt S."/>
            <person name="Cochrane G."/>
            <person name="Meng A."/>
            <person name="Brown T."/>
            <person name="Cohen L."/>
        </authorList>
    </citation>
    <scope>NUCLEOTIDE SEQUENCE</scope>
    <source>
        <strain evidence="2">CCAP979/52</strain>
    </source>
</reference>
<dbReference type="PANTHER" id="PTHR12864">
    <property type="entry name" value="RAN BINDING PROTEIN 9-RELATED"/>
    <property type="match status" value="1"/>
</dbReference>
<dbReference type="Pfam" id="PF00622">
    <property type="entry name" value="SPRY"/>
    <property type="match status" value="1"/>
</dbReference>
<dbReference type="EMBL" id="HBEZ01059531">
    <property type="protein sequence ID" value="CAD8662479.1"/>
    <property type="molecule type" value="Transcribed_RNA"/>
</dbReference>
<dbReference type="InterPro" id="IPR043136">
    <property type="entry name" value="B30.2/SPRY_sf"/>
</dbReference>
<dbReference type="InterPro" id="IPR013320">
    <property type="entry name" value="ConA-like_dom_sf"/>
</dbReference>
<accession>A0A7S0N9U1</accession>
<gene>
    <name evidence="2" type="ORF">CCUR1050_LOCUS32691</name>
</gene>
<feature type="domain" description="B30.2/SPRY" evidence="1">
    <location>
        <begin position="15"/>
        <end position="164"/>
    </location>
</feature>
<name>A0A7S0N9U1_9CRYP</name>
<proteinExistence type="predicted"/>
<protein>
    <recommendedName>
        <fullName evidence="1">B30.2/SPRY domain-containing protein</fullName>
    </recommendedName>
</protein>
<organism evidence="2">
    <name type="scientific">Cryptomonas curvata</name>
    <dbReference type="NCBI Taxonomy" id="233186"/>
    <lineage>
        <taxon>Eukaryota</taxon>
        <taxon>Cryptophyceae</taxon>
        <taxon>Cryptomonadales</taxon>
        <taxon>Cryptomonadaceae</taxon>
        <taxon>Cryptomonas</taxon>
    </lineage>
</organism>
<dbReference type="Gene3D" id="2.60.120.920">
    <property type="match status" value="1"/>
</dbReference>
<evidence type="ECO:0000259" key="1">
    <source>
        <dbReference type="PROSITE" id="PS50188"/>
    </source>
</evidence>
<dbReference type="SUPFAM" id="SSF49899">
    <property type="entry name" value="Concanavalin A-like lectins/glucanases"/>
    <property type="match status" value="1"/>
</dbReference>
<evidence type="ECO:0000313" key="2">
    <source>
        <dbReference type="EMBL" id="CAD8662479.1"/>
    </source>
</evidence>
<dbReference type="InterPro" id="IPR003877">
    <property type="entry name" value="SPRY_dom"/>
</dbReference>